<evidence type="ECO:0000259" key="5">
    <source>
        <dbReference type="PROSITE" id="PS50871"/>
    </source>
</evidence>
<sequence length="304" mass="34078">MIRTLCYLCTLIVIELTKYINSQHQGNFNSDSYLPPQPIQQQQQQQVQSYNYPIYGYNYPRSSPSYQKRNPDNNVFYPSQKSSSKIQENYYTNPENPTGRSTSQCKLHINCPTARNRVTLDIQGPAGPPGPPGKQGLNGPSGPPGLPGPRGRDGYVGVKSAFFAALNGTFALQDDTAIIVWDDIILNYSEHLNKTTGIYFAPISGLYEFSLTVCVPANYIASVALCKNSENVIPLWVEGYLTGVKNQKVPVWNTASTTVVLYLNKGDRVYVRAQSRSDNDYNFKTHLYGWRYSTFGGYLIHEEL</sequence>
<keyword evidence="10" id="KW-1185">Reference proteome</keyword>
<dbReference type="InterPro" id="IPR001073">
    <property type="entry name" value="C1q_dom"/>
</dbReference>
<evidence type="ECO:0000313" key="7">
    <source>
        <dbReference type="EMBL" id="CAF0894492.1"/>
    </source>
</evidence>
<evidence type="ECO:0000256" key="2">
    <source>
        <dbReference type="ARBA" id="ARBA00022525"/>
    </source>
</evidence>
<dbReference type="OrthoDB" id="6154955at2759"/>
<evidence type="ECO:0000256" key="4">
    <source>
        <dbReference type="SAM" id="SignalP"/>
    </source>
</evidence>
<dbReference type="GO" id="GO:0031012">
    <property type="term" value="C:extracellular matrix"/>
    <property type="evidence" value="ECO:0007669"/>
    <property type="project" value="TreeGrafter"/>
</dbReference>
<protein>
    <recommendedName>
        <fullName evidence="5">C1q domain-containing protein</fullName>
    </recommendedName>
</protein>
<dbReference type="AlphaFoldDB" id="A0A813Z7D4"/>
<dbReference type="EMBL" id="CAJNOQ010001432">
    <property type="protein sequence ID" value="CAF0894492.1"/>
    <property type="molecule type" value="Genomic_DNA"/>
</dbReference>
<evidence type="ECO:0000313" key="9">
    <source>
        <dbReference type="EMBL" id="CAF3678111.1"/>
    </source>
</evidence>
<accession>A0A813Z7D4</accession>
<feature type="signal peptide" evidence="4">
    <location>
        <begin position="1"/>
        <end position="22"/>
    </location>
</feature>
<evidence type="ECO:0000256" key="1">
    <source>
        <dbReference type="ARBA" id="ARBA00004613"/>
    </source>
</evidence>
<feature type="domain" description="C1q" evidence="5">
    <location>
        <begin position="155"/>
        <end position="304"/>
    </location>
</feature>
<dbReference type="Proteomes" id="UP000663829">
    <property type="component" value="Unassembled WGS sequence"/>
</dbReference>
<dbReference type="Pfam" id="PF00386">
    <property type="entry name" value="C1q"/>
    <property type="match status" value="1"/>
</dbReference>
<evidence type="ECO:0000313" key="8">
    <source>
        <dbReference type="EMBL" id="CAF3520875.1"/>
    </source>
</evidence>
<dbReference type="GO" id="GO:0005576">
    <property type="term" value="C:extracellular region"/>
    <property type="evidence" value="ECO:0007669"/>
    <property type="project" value="UniProtKB-SubCell"/>
</dbReference>
<dbReference type="EMBL" id="CAJOBC010001432">
    <property type="protein sequence ID" value="CAF3678111.1"/>
    <property type="molecule type" value="Genomic_DNA"/>
</dbReference>
<dbReference type="InterPro" id="IPR008983">
    <property type="entry name" value="Tumour_necrosis_fac-like_dom"/>
</dbReference>
<dbReference type="SMART" id="SM00110">
    <property type="entry name" value="C1Q"/>
    <property type="match status" value="1"/>
</dbReference>
<dbReference type="Proteomes" id="UP000677228">
    <property type="component" value="Unassembled WGS sequence"/>
</dbReference>
<reference evidence="7" key="1">
    <citation type="submission" date="2021-02" db="EMBL/GenBank/DDBJ databases">
        <authorList>
            <person name="Nowell W R."/>
        </authorList>
    </citation>
    <scope>NUCLEOTIDE SEQUENCE</scope>
</reference>
<evidence type="ECO:0000313" key="6">
    <source>
        <dbReference type="EMBL" id="CAF0743146.1"/>
    </source>
</evidence>
<dbReference type="EMBL" id="CAJOBA010000295">
    <property type="protein sequence ID" value="CAF3520875.1"/>
    <property type="molecule type" value="Genomic_DNA"/>
</dbReference>
<dbReference type="Proteomes" id="UP000682733">
    <property type="component" value="Unassembled WGS sequence"/>
</dbReference>
<evidence type="ECO:0000313" key="10">
    <source>
        <dbReference type="Proteomes" id="UP000663829"/>
    </source>
</evidence>
<evidence type="ECO:0000256" key="3">
    <source>
        <dbReference type="SAM" id="MobiDB-lite"/>
    </source>
</evidence>
<feature type="chain" id="PRO_5035683451" description="C1q domain-containing protein" evidence="4">
    <location>
        <begin position="23"/>
        <end position="304"/>
    </location>
</feature>
<comment type="subcellular location">
    <subcellularLocation>
        <location evidence="1">Secreted</location>
    </subcellularLocation>
</comment>
<dbReference type="PANTHER" id="PTHR15427">
    <property type="entry name" value="EMILIN ELASTIN MICROFIBRIL INTERFACE-LOCATED PROTEIN ELASTIN MICROFIBRIL INTERFACER"/>
    <property type="match status" value="1"/>
</dbReference>
<organism evidence="7 10">
    <name type="scientific">Didymodactylos carnosus</name>
    <dbReference type="NCBI Taxonomy" id="1234261"/>
    <lineage>
        <taxon>Eukaryota</taxon>
        <taxon>Metazoa</taxon>
        <taxon>Spiralia</taxon>
        <taxon>Gnathifera</taxon>
        <taxon>Rotifera</taxon>
        <taxon>Eurotatoria</taxon>
        <taxon>Bdelloidea</taxon>
        <taxon>Philodinida</taxon>
        <taxon>Philodinidae</taxon>
        <taxon>Didymodactylos</taxon>
    </lineage>
</organism>
<dbReference type="Proteomes" id="UP000681722">
    <property type="component" value="Unassembled WGS sequence"/>
</dbReference>
<keyword evidence="4" id="KW-0732">Signal</keyword>
<dbReference type="PANTHER" id="PTHR15427:SF2">
    <property type="entry name" value="EMILIN-3"/>
    <property type="match status" value="1"/>
</dbReference>
<dbReference type="PROSITE" id="PS50871">
    <property type="entry name" value="C1Q"/>
    <property type="match status" value="1"/>
</dbReference>
<gene>
    <name evidence="7" type="ORF">GPM918_LOCUS8300</name>
    <name evidence="6" type="ORF">OVA965_LOCUS1564</name>
    <name evidence="9" type="ORF">SRO942_LOCUS8300</name>
    <name evidence="8" type="ORF">TMI583_LOCUS1564</name>
</gene>
<dbReference type="SUPFAM" id="SSF49842">
    <property type="entry name" value="TNF-like"/>
    <property type="match status" value="1"/>
</dbReference>
<feature type="region of interest" description="Disordered" evidence="3">
    <location>
        <begin position="119"/>
        <end position="151"/>
    </location>
</feature>
<name>A0A813Z7D4_9BILA</name>
<dbReference type="InterPro" id="IPR050392">
    <property type="entry name" value="Collagen/C1q_domain"/>
</dbReference>
<keyword evidence="2" id="KW-0964">Secreted</keyword>
<dbReference type="EMBL" id="CAJNOK010000295">
    <property type="protein sequence ID" value="CAF0743146.1"/>
    <property type="molecule type" value="Genomic_DNA"/>
</dbReference>
<proteinExistence type="predicted"/>
<comment type="caution">
    <text evidence="7">The sequence shown here is derived from an EMBL/GenBank/DDBJ whole genome shotgun (WGS) entry which is preliminary data.</text>
</comment>
<feature type="region of interest" description="Disordered" evidence="3">
    <location>
        <begin position="60"/>
        <end position="104"/>
    </location>
</feature>
<dbReference type="Gene3D" id="2.60.120.40">
    <property type="match status" value="1"/>
</dbReference>